<dbReference type="AlphaFoldDB" id="A0A9P1NCB8"/>
<evidence type="ECO:0000313" key="3">
    <source>
        <dbReference type="EMBL" id="CAI5455803.1"/>
    </source>
</evidence>
<feature type="signal peptide" evidence="2">
    <location>
        <begin position="1"/>
        <end position="17"/>
    </location>
</feature>
<reference evidence="3" key="1">
    <citation type="submission" date="2022-11" db="EMBL/GenBank/DDBJ databases">
        <authorList>
            <person name="Kikuchi T."/>
        </authorList>
    </citation>
    <scope>NUCLEOTIDE SEQUENCE</scope>
    <source>
        <strain evidence="3">PS1010</strain>
    </source>
</reference>
<feature type="region of interest" description="Disordered" evidence="1">
    <location>
        <begin position="47"/>
        <end position="81"/>
    </location>
</feature>
<comment type="caution">
    <text evidence="3">The sequence shown here is derived from an EMBL/GenBank/DDBJ whole genome shotgun (WGS) entry which is preliminary data.</text>
</comment>
<dbReference type="Proteomes" id="UP001152747">
    <property type="component" value="Unassembled WGS sequence"/>
</dbReference>
<evidence type="ECO:0000256" key="1">
    <source>
        <dbReference type="SAM" id="MobiDB-lite"/>
    </source>
</evidence>
<keyword evidence="2" id="KW-0732">Signal</keyword>
<keyword evidence="4" id="KW-1185">Reference proteome</keyword>
<organism evidence="3 4">
    <name type="scientific">Caenorhabditis angaria</name>
    <dbReference type="NCBI Taxonomy" id="860376"/>
    <lineage>
        <taxon>Eukaryota</taxon>
        <taxon>Metazoa</taxon>
        <taxon>Ecdysozoa</taxon>
        <taxon>Nematoda</taxon>
        <taxon>Chromadorea</taxon>
        <taxon>Rhabditida</taxon>
        <taxon>Rhabditina</taxon>
        <taxon>Rhabditomorpha</taxon>
        <taxon>Rhabditoidea</taxon>
        <taxon>Rhabditidae</taxon>
        <taxon>Peloderinae</taxon>
        <taxon>Caenorhabditis</taxon>
    </lineage>
</organism>
<gene>
    <name evidence="3" type="ORF">CAMP_LOCUS18440</name>
</gene>
<feature type="chain" id="PRO_5040299448" evidence="2">
    <location>
        <begin position="18"/>
        <end position="157"/>
    </location>
</feature>
<evidence type="ECO:0000256" key="2">
    <source>
        <dbReference type="SAM" id="SignalP"/>
    </source>
</evidence>
<proteinExistence type="predicted"/>
<protein>
    <submittedName>
        <fullName evidence="3">Uncharacterized protein</fullName>
    </submittedName>
</protein>
<evidence type="ECO:0000313" key="4">
    <source>
        <dbReference type="Proteomes" id="UP001152747"/>
    </source>
</evidence>
<dbReference type="EMBL" id="CANHGI010000006">
    <property type="protein sequence ID" value="CAI5455803.1"/>
    <property type="molecule type" value="Genomic_DNA"/>
</dbReference>
<sequence>MKSSIIILIVALATINALPISIPRIPTFPDWDSETTADPDDIPFGLPQIPGGVLEGTTGSIGNNQNESEDSDDSEEKNSKVNLNIYMNGGSGSRAAEASSNSVVVNFNFNENKEEKEESAEIVEPEFTITGSPVNNVPRISLPGIPALGGYKHYPLQ</sequence>
<accession>A0A9P1NCB8</accession>
<name>A0A9P1NCB8_9PELO</name>